<dbReference type="Proteomes" id="UP000322000">
    <property type="component" value="Chromosome 26"/>
</dbReference>
<dbReference type="GO" id="GO:0005634">
    <property type="term" value="C:nucleus"/>
    <property type="evidence" value="ECO:0007669"/>
    <property type="project" value="UniProtKB-SubCell"/>
</dbReference>
<dbReference type="SUPFAM" id="SSF57667">
    <property type="entry name" value="beta-beta-alpha zinc fingers"/>
    <property type="match status" value="3"/>
</dbReference>
<dbReference type="FunFam" id="3.30.160.60:FF:000671">
    <property type="entry name" value="Zinc finger protein 26"/>
    <property type="match status" value="1"/>
</dbReference>
<dbReference type="PROSITE" id="PS00028">
    <property type="entry name" value="ZINC_FINGER_C2H2_1"/>
    <property type="match status" value="7"/>
</dbReference>
<evidence type="ECO:0000256" key="3">
    <source>
        <dbReference type="ARBA" id="ARBA00022737"/>
    </source>
</evidence>
<evidence type="ECO:0000256" key="6">
    <source>
        <dbReference type="ARBA" id="ARBA00023242"/>
    </source>
</evidence>
<dbReference type="PANTHER" id="PTHR24406">
    <property type="entry name" value="TRANSCRIPTIONAL REPRESSOR CTCFL-RELATED"/>
    <property type="match status" value="1"/>
</dbReference>
<feature type="domain" description="C2H2-type" evidence="10">
    <location>
        <begin position="420"/>
        <end position="443"/>
    </location>
</feature>
<feature type="binding site" evidence="8">
    <location>
        <position position="18"/>
    </location>
    <ligand>
        <name>Zn(2+)</name>
        <dbReference type="ChEBI" id="CHEBI:29105"/>
    </ligand>
</feature>
<keyword evidence="6" id="KW-0539">Nucleus</keyword>
<dbReference type="Pfam" id="PF00096">
    <property type="entry name" value="zf-C2H2"/>
    <property type="match status" value="2"/>
</dbReference>
<dbReference type="InterPro" id="IPR050888">
    <property type="entry name" value="ZnF_C2H2-type_TF"/>
</dbReference>
<dbReference type="Pfam" id="PF07776">
    <property type="entry name" value="zf-AD"/>
    <property type="match status" value="1"/>
</dbReference>
<comment type="subcellular location">
    <subcellularLocation>
        <location evidence="1">Nucleus</location>
    </subcellularLocation>
</comment>
<evidence type="ECO:0000313" key="13">
    <source>
        <dbReference type="RefSeq" id="XP_026743931.1"/>
    </source>
</evidence>
<evidence type="ECO:0000256" key="2">
    <source>
        <dbReference type="ARBA" id="ARBA00022723"/>
    </source>
</evidence>
<feature type="domain" description="C2H2-type" evidence="10">
    <location>
        <begin position="479"/>
        <end position="502"/>
    </location>
</feature>
<feature type="binding site" evidence="8">
    <location>
        <position position="68"/>
    </location>
    <ligand>
        <name>Zn(2+)</name>
        <dbReference type="ChEBI" id="CHEBI:29105"/>
    </ligand>
</feature>
<organism evidence="12 13">
    <name type="scientific">Trichoplusia ni</name>
    <name type="common">Cabbage looper</name>
    <dbReference type="NCBI Taxonomy" id="7111"/>
    <lineage>
        <taxon>Eukaryota</taxon>
        <taxon>Metazoa</taxon>
        <taxon>Ecdysozoa</taxon>
        <taxon>Arthropoda</taxon>
        <taxon>Hexapoda</taxon>
        <taxon>Insecta</taxon>
        <taxon>Pterygota</taxon>
        <taxon>Neoptera</taxon>
        <taxon>Endopterygota</taxon>
        <taxon>Lepidoptera</taxon>
        <taxon>Glossata</taxon>
        <taxon>Ditrysia</taxon>
        <taxon>Noctuoidea</taxon>
        <taxon>Noctuidae</taxon>
        <taxon>Plusiinae</taxon>
        <taxon>Trichoplusia</taxon>
    </lineage>
</organism>
<keyword evidence="12" id="KW-1185">Reference proteome</keyword>
<evidence type="ECO:0000313" key="12">
    <source>
        <dbReference type="Proteomes" id="UP000322000"/>
    </source>
</evidence>
<dbReference type="AlphaFoldDB" id="A0A7E5WUU4"/>
<keyword evidence="4 7" id="KW-0863">Zinc-finger</keyword>
<feature type="domain" description="C2H2-type" evidence="10">
    <location>
        <begin position="509"/>
        <end position="536"/>
    </location>
</feature>
<dbReference type="PROSITE" id="PS51915">
    <property type="entry name" value="ZAD"/>
    <property type="match status" value="1"/>
</dbReference>
<evidence type="ECO:0000256" key="7">
    <source>
        <dbReference type="PROSITE-ProRule" id="PRU00042"/>
    </source>
</evidence>
<feature type="binding site" evidence="8">
    <location>
        <position position="15"/>
    </location>
    <ligand>
        <name>Zn(2+)</name>
        <dbReference type="ChEBI" id="CHEBI:29105"/>
    </ligand>
</feature>
<feature type="domain" description="C2H2-type" evidence="10">
    <location>
        <begin position="393"/>
        <end position="415"/>
    </location>
</feature>
<feature type="binding site" evidence="8">
    <location>
        <position position="71"/>
    </location>
    <ligand>
        <name>Zn(2+)</name>
        <dbReference type="ChEBI" id="CHEBI:29105"/>
    </ligand>
</feature>
<accession>A0A7E5WUU4</accession>
<evidence type="ECO:0000256" key="5">
    <source>
        <dbReference type="ARBA" id="ARBA00022833"/>
    </source>
</evidence>
<feature type="domain" description="ZAD" evidence="11">
    <location>
        <begin position="13"/>
        <end position="95"/>
    </location>
</feature>
<dbReference type="RefSeq" id="XP_026743931.1">
    <property type="nucleotide sequence ID" value="XM_026888130.1"/>
</dbReference>
<dbReference type="InterPro" id="IPR036236">
    <property type="entry name" value="Znf_C2H2_sf"/>
</dbReference>
<protein>
    <submittedName>
        <fullName evidence="13">Zinc finger protein 62-like isoform X5</fullName>
    </submittedName>
</protein>
<dbReference type="GO" id="GO:0008270">
    <property type="term" value="F:zinc ion binding"/>
    <property type="evidence" value="ECO:0007669"/>
    <property type="project" value="UniProtKB-UniRule"/>
</dbReference>
<dbReference type="Gene3D" id="3.30.160.60">
    <property type="entry name" value="Classic Zinc Finger"/>
    <property type="match status" value="4"/>
</dbReference>
<reference evidence="13" key="1">
    <citation type="submission" date="2025-08" db="UniProtKB">
        <authorList>
            <consortium name="RefSeq"/>
        </authorList>
    </citation>
    <scope>IDENTIFICATION</scope>
</reference>
<feature type="domain" description="C2H2-type" evidence="10">
    <location>
        <begin position="537"/>
        <end position="564"/>
    </location>
</feature>
<name>A0A7E5WUU4_TRINI</name>
<evidence type="ECO:0000256" key="9">
    <source>
        <dbReference type="SAM" id="MobiDB-lite"/>
    </source>
</evidence>
<evidence type="ECO:0000256" key="4">
    <source>
        <dbReference type="ARBA" id="ARBA00022771"/>
    </source>
</evidence>
<evidence type="ECO:0000256" key="8">
    <source>
        <dbReference type="PROSITE-ProRule" id="PRU01263"/>
    </source>
</evidence>
<evidence type="ECO:0000259" key="10">
    <source>
        <dbReference type="PROSITE" id="PS50157"/>
    </source>
</evidence>
<keyword evidence="5 8" id="KW-0862">Zinc</keyword>
<dbReference type="PROSITE" id="PS50157">
    <property type="entry name" value="ZINC_FINGER_C2H2_2"/>
    <property type="match status" value="7"/>
</dbReference>
<dbReference type="InterPro" id="IPR012934">
    <property type="entry name" value="Znf_AD"/>
</dbReference>
<feature type="domain" description="C2H2-type" evidence="10">
    <location>
        <begin position="275"/>
        <end position="305"/>
    </location>
</feature>
<keyword evidence="2 8" id="KW-0479">Metal-binding</keyword>
<feature type="domain" description="C2H2-type" evidence="10">
    <location>
        <begin position="449"/>
        <end position="477"/>
    </location>
</feature>
<proteinExistence type="predicted"/>
<sequence length="602" mass="69398">MDTKNTDWRAGPNVCRCCLTEGCYKDISTEYFWMGKREVYAEMLSDTLNLSIAYSQSGGPNSHSRLICELCISRLRDASDFRRQVVECEKTFIQHLDATGTSETEVLVEPIDSSVKLEQVKQEKRVSDDEFDDRIDFDDDDDDLDDQPLTTLASKIPKKESEDLLEILDTTKPAEKRKSTTKTKASPAKKSKTVKKDTVKATASKVAAKGEKKKKGIQGLSGEVNIKLEGDIEKIAKPKYVRSARSEARISTKKNATAILDCWTFLPFRWKKNRFKCAYCEENFTDCFELRNHVRTCSTHHNMKDIYSKFKELTLINVDVTDAICTFCSAPFTNISQVREHVIQHGLDFDPNHPDGVLPFALNKQCWRCFICAEKFNNFLKVYEHMNIHYQHYICATCGKGYMTGPRLRKHSEVHISGSFPCNECGRIFVMRAARDSHKASVHPKAPRYECPHCNMRFDNYYDRINHMKNAHSEREVSYRCPHCELSFKTSGKRAIHVRSVHFPPQLNFGCNFCEWQFRTNYELKRHMIRHTGERNFHCPVCGKSFLRNRALSTHLKTHQDVTTRWRSVPLKQRTQRVPNALTDLVPSDEVKIIISANNLST</sequence>
<keyword evidence="3" id="KW-0677">Repeat</keyword>
<dbReference type="InterPro" id="IPR013087">
    <property type="entry name" value="Znf_C2H2_type"/>
</dbReference>
<gene>
    <name evidence="13" type="primary">LOC113505446</name>
</gene>
<dbReference type="SMART" id="SM00355">
    <property type="entry name" value="ZnF_C2H2"/>
    <property type="match status" value="9"/>
</dbReference>
<feature type="region of interest" description="Disordered" evidence="9">
    <location>
        <begin position="163"/>
        <end position="197"/>
    </location>
</feature>
<evidence type="ECO:0000259" key="11">
    <source>
        <dbReference type="PROSITE" id="PS51915"/>
    </source>
</evidence>
<dbReference type="GeneID" id="113505446"/>
<dbReference type="Pfam" id="PF13894">
    <property type="entry name" value="zf-C2H2_4"/>
    <property type="match status" value="1"/>
</dbReference>
<dbReference type="SMART" id="SM00868">
    <property type="entry name" value="zf-AD"/>
    <property type="match status" value="2"/>
</dbReference>
<evidence type="ECO:0000256" key="1">
    <source>
        <dbReference type="ARBA" id="ARBA00004123"/>
    </source>
</evidence>